<accession>A0ACC1N0J8</accession>
<organism evidence="1 2">
    <name type="scientific">Xylaria curta</name>
    <dbReference type="NCBI Taxonomy" id="42375"/>
    <lineage>
        <taxon>Eukaryota</taxon>
        <taxon>Fungi</taxon>
        <taxon>Dikarya</taxon>
        <taxon>Ascomycota</taxon>
        <taxon>Pezizomycotina</taxon>
        <taxon>Sordariomycetes</taxon>
        <taxon>Xylariomycetidae</taxon>
        <taxon>Xylariales</taxon>
        <taxon>Xylariaceae</taxon>
        <taxon>Xylaria</taxon>
    </lineage>
</organism>
<gene>
    <name evidence="1" type="ORF">NUW58_g9116</name>
</gene>
<proteinExistence type="predicted"/>
<protein>
    <submittedName>
        <fullName evidence="1">Uncharacterized protein</fullName>
    </submittedName>
</protein>
<comment type="caution">
    <text evidence="1">The sequence shown here is derived from an EMBL/GenBank/DDBJ whole genome shotgun (WGS) entry which is preliminary data.</text>
</comment>
<sequence>MWIGTSQRLLLYGSLALPAAYRAGAFMIFVDIVLVLIFILISAHKSVPLVAVVLGGASTRNGDHVIPSLVHAPGQTYTNSDVCSISNEETYKDFHFAKIDVDDLPELSQELGITAMPTFVAFKNGEPNGKVIGANPAEIKNLVAKQLA</sequence>
<evidence type="ECO:0000313" key="1">
    <source>
        <dbReference type="EMBL" id="KAJ2972772.1"/>
    </source>
</evidence>
<keyword evidence="2" id="KW-1185">Reference proteome</keyword>
<evidence type="ECO:0000313" key="2">
    <source>
        <dbReference type="Proteomes" id="UP001143856"/>
    </source>
</evidence>
<reference evidence="1" key="1">
    <citation type="submission" date="2022-10" db="EMBL/GenBank/DDBJ databases">
        <title>Genome Sequence of Xylaria curta.</title>
        <authorList>
            <person name="Buettner E."/>
        </authorList>
    </citation>
    <scope>NUCLEOTIDE SEQUENCE</scope>
    <source>
        <strain evidence="1">Babe10</strain>
    </source>
</reference>
<dbReference type="EMBL" id="JAPDGR010003093">
    <property type="protein sequence ID" value="KAJ2972772.1"/>
    <property type="molecule type" value="Genomic_DNA"/>
</dbReference>
<dbReference type="Proteomes" id="UP001143856">
    <property type="component" value="Unassembled WGS sequence"/>
</dbReference>
<name>A0ACC1N0J8_9PEZI</name>